<evidence type="ECO:0000256" key="2">
    <source>
        <dbReference type="SAM" id="SignalP"/>
    </source>
</evidence>
<evidence type="ECO:0000313" key="3">
    <source>
        <dbReference type="EMBL" id="RTR06532.1"/>
    </source>
</evidence>
<keyword evidence="2" id="KW-0732">Signal</keyword>
<name>A0A3S0IA57_9GAMM</name>
<keyword evidence="4" id="KW-1185">Reference proteome</keyword>
<feature type="region of interest" description="Disordered" evidence="1">
    <location>
        <begin position="74"/>
        <end position="104"/>
    </location>
</feature>
<feature type="region of interest" description="Disordered" evidence="1">
    <location>
        <begin position="40"/>
        <end position="59"/>
    </location>
</feature>
<gene>
    <name evidence="3" type="ORF">EKG36_03415</name>
</gene>
<evidence type="ECO:0000313" key="4">
    <source>
        <dbReference type="Proteomes" id="UP000267400"/>
    </source>
</evidence>
<reference evidence="3 4" key="1">
    <citation type="submission" date="2018-12" db="EMBL/GenBank/DDBJ databases">
        <authorList>
            <person name="Yu L."/>
        </authorList>
    </citation>
    <scope>NUCLEOTIDE SEQUENCE [LARGE SCALE GENOMIC DNA]</scope>
    <source>
        <strain evidence="3 4">11S</strain>
    </source>
</reference>
<dbReference type="AlphaFoldDB" id="A0A3S0IA57"/>
<evidence type="ECO:0000256" key="1">
    <source>
        <dbReference type="SAM" id="MobiDB-lite"/>
    </source>
</evidence>
<proteinExistence type="predicted"/>
<accession>A0A3S0IA57</accession>
<feature type="chain" id="PRO_5018698418" description="Lipoprotein" evidence="2">
    <location>
        <begin position="23"/>
        <end position="104"/>
    </location>
</feature>
<dbReference type="PROSITE" id="PS51257">
    <property type="entry name" value="PROKAR_LIPOPROTEIN"/>
    <property type="match status" value="1"/>
</dbReference>
<sequence>MNTFRSRVVGPTMLLAAALVLAGCSYTPARVKSEPLIEIDGHHGGYHRRHDHYDDDHDDHWDYYGRDRERHYDGRRYRDRHDYRDRDRQRSRFCPPGQAKQGRC</sequence>
<dbReference type="RefSeq" id="WP_126481041.1">
    <property type="nucleotide sequence ID" value="NZ_RXNS01000002.1"/>
</dbReference>
<organism evidence="3 4">
    <name type="scientific">Halomonas nitroreducens</name>
    <dbReference type="NCBI Taxonomy" id="447425"/>
    <lineage>
        <taxon>Bacteria</taxon>
        <taxon>Pseudomonadati</taxon>
        <taxon>Pseudomonadota</taxon>
        <taxon>Gammaproteobacteria</taxon>
        <taxon>Oceanospirillales</taxon>
        <taxon>Halomonadaceae</taxon>
        <taxon>Halomonas</taxon>
    </lineage>
</organism>
<evidence type="ECO:0008006" key="5">
    <source>
        <dbReference type="Google" id="ProtNLM"/>
    </source>
</evidence>
<dbReference type="OrthoDB" id="8969769at2"/>
<dbReference type="Proteomes" id="UP000267400">
    <property type="component" value="Unassembled WGS sequence"/>
</dbReference>
<feature type="signal peptide" evidence="2">
    <location>
        <begin position="1"/>
        <end position="22"/>
    </location>
</feature>
<comment type="caution">
    <text evidence="3">The sequence shown here is derived from an EMBL/GenBank/DDBJ whole genome shotgun (WGS) entry which is preliminary data.</text>
</comment>
<dbReference type="EMBL" id="RXNS01000002">
    <property type="protein sequence ID" value="RTR06532.1"/>
    <property type="molecule type" value="Genomic_DNA"/>
</dbReference>
<protein>
    <recommendedName>
        <fullName evidence="5">Lipoprotein</fullName>
    </recommendedName>
</protein>
<feature type="compositionally biased region" description="Basic and acidic residues" evidence="1">
    <location>
        <begin position="74"/>
        <end position="90"/>
    </location>
</feature>